<protein>
    <recommendedName>
        <fullName evidence="3">DUF4397 domain-containing protein</fullName>
    </recommendedName>
</protein>
<dbReference type="RefSeq" id="WP_205186678.1">
    <property type="nucleotide sequence ID" value="NZ_JAFBFC010000003.1"/>
</dbReference>
<keyword evidence="1" id="KW-1133">Transmembrane helix</keyword>
<feature type="transmembrane region" description="Helical" evidence="1">
    <location>
        <begin position="243"/>
        <end position="262"/>
    </location>
</feature>
<evidence type="ECO:0000259" key="3">
    <source>
        <dbReference type="Pfam" id="PF14344"/>
    </source>
</evidence>
<keyword evidence="1" id="KW-0472">Membrane</keyword>
<gene>
    <name evidence="4" type="ORF">JOC83_001986</name>
</gene>
<feature type="domain" description="DUF4397" evidence="3">
    <location>
        <begin position="32"/>
        <end position="147"/>
    </location>
</feature>
<organism evidence="4 5">
    <name type="scientific">Priestia iocasae</name>
    <dbReference type="NCBI Taxonomy" id="2291674"/>
    <lineage>
        <taxon>Bacteria</taxon>
        <taxon>Bacillati</taxon>
        <taxon>Bacillota</taxon>
        <taxon>Bacilli</taxon>
        <taxon>Bacillales</taxon>
        <taxon>Bacillaceae</taxon>
        <taxon>Priestia</taxon>
    </lineage>
</organism>
<dbReference type="InterPro" id="IPR025510">
    <property type="entry name" value="DUF4397"/>
</dbReference>
<dbReference type="EMBL" id="JAFBFC010000003">
    <property type="protein sequence ID" value="MBM7703139.1"/>
    <property type="molecule type" value="Genomic_DNA"/>
</dbReference>
<keyword evidence="1" id="KW-0812">Transmembrane</keyword>
<evidence type="ECO:0000256" key="2">
    <source>
        <dbReference type="SAM" id="SignalP"/>
    </source>
</evidence>
<dbReference type="Pfam" id="PF14344">
    <property type="entry name" value="DUF4397"/>
    <property type="match status" value="2"/>
</dbReference>
<keyword evidence="5" id="KW-1185">Reference proteome</keyword>
<feature type="domain" description="DUF4397" evidence="3">
    <location>
        <begin position="151"/>
        <end position="225"/>
    </location>
</feature>
<reference evidence="4 5" key="1">
    <citation type="submission" date="2021-01" db="EMBL/GenBank/DDBJ databases">
        <title>Genomic Encyclopedia of Type Strains, Phase IV (KMG-IV): sequencing the most valuable type-strain genomes for metagenomic binning, comparative biology and taxonomic classification.</title>
        <authorList>
            <person name="Goeker M."/>
        </authorList>
    </citation>
    <scope>NUCLEOTIDE SEQUENCE [LARGE SCALE GENOMIC DNA]</scope>
    <source>
        <strain evidence="4 5">DSM 104297</strain>
    </source>
</reference>
<evidence type="ECO:0000313" key="5">
    <source>
        <dbReference type="Proteomes" id="UP000809829"/>
    </source>
</evidence>
<feature type="chain" id="PRO_5047211446" description="DUF4397 domain-containing protein" evidence="2">
    <location>
        <begin position="27"/>
        <end position="268"/>
    </location>
</feature>
<accession>A0ABS2QUK8</accession>
<dbReference type="Proteomes" id="UP000809829">
    <property type="component" value="Unassembled WGS sequence"/>
</dbReference>
<feature type="signal peptide" evidence="2">
    <location>
        <begin position="1"/>
        <end position="26"/>
    </location>
</feature>
<evidence type="ECO:0000313" key="4">
    <source>
        <dbReference type="EMBL" id="MBM7703139.1"/>
    </source>
</evidence>
<name>A0ABS2QUK8_9BACI</name>
<evidence type="ECO:0000256" key="1">
    <source>
        <dbReference type="SAM" id="Phobius"/>
    </source>
</evidence>
<proteinExistence type="predicted"/>
<comment type="caution">
    <text evidence="4">The sequence shown here is derived from an EMBL/GenBank/DDBJ whole genome shotgun (WGS) entry which is preliminary data.</text>
</comment>
<keyword evidence="2" id="KW-0732">Signal</keyword>
<sequence>MKKVKALVTSFLAVMVLAFSGSLASAQTTEEAMVRIVHASPDAPAVDVYVNDEAVVEGADFKAATDYLSVPAGTHKVDIYAAGTKGQEDAVISTELTVEGGTAYTVAAVNKVANLDLKVLKDEMNVSDGKAKVRVGHFSPDAPAVNVGVTDGPTLFENLSFPNVSDYAEVDAGTYNLAVTTAEGNQQVLDLAGTNLEANTVYTVLAVNTADSLEPLVLKDATAMPSEMPKTGMGGASEQSGSILPILLFAGMGIAALVVLRIQKGYQN</sequence>